<dbReference type="AlphaFoldDB" id="A0A4R2H3B2"/>
<name>A0A4R2H3B2_9ACTN</name>
<evidence type="ECO:0000313" key="1">
    <source>
        <dbReference type="EMBL" id="TCO19719.1"/>
    </source>
</evidence>
<keyword evidence="2" id="KW-1185">Reference proteome</keyword>
<reference evidence="1 2" key="1">
    <citation type="journal article" date="2015" name="Stand. Genomic Sci.">
        <title>Genomic Encyclopedia of Bacterial and Archaeal Type Strains, Phase III: the genomes of soil and plant-associated and newly described type strains.</title>
        <authorList>
            <person name="Whitman W.B."/>
            <person name="Woyke T."/>
            <person name="Klenk H.P."/>
            <person name="Zhou Y."/>
            <person name="Lilburn T.G."/>
            <person name="Beck B.J."/>
            <person name="De Vos P."/>
            <person name="Vandamme P."/>
            <person name="Eisen J.A."/>
            <person name="Garrity G."/>
            <person name="Hugenholtz P."/>
            <person name="Kyrpides N.C."/>
        </authorList>
    </citation>
    <scope>NUCLEOTIDE SEQUENCE [LARGE SCALE GENOMIC DNA]</scope>
    <source>
        <strain evidence="1 2">VKM Ac-2572</strain>
    </source>
</reference>
<dbReference type="EMBL" id="SLWN01000013">
    <property type="protein sequence ID" value="TCO19719.1"/>
    <property type="molecule type" value="Genomic_DNA"/>
</dbReference>
<evidence type="ECO:0000313" key="2">
    <source>
        <dbReference type="Proteomes" id="UP000294508"/>
    </source>
</evidence>
<comment type="caution">
    <text evidence="1">The sequence shown here is derived from an EMBL/GenBank/DDBJ whole genome shotgun (WGS) entry which is preliminary data.</text>
</comment>
<proteinExistence type="predicted"/>
<organism evidence="1 2">
    <name type="scientific">Kribbella steppae</name>
    <dbReference type="NCBI Taxonomy" id="2512223"/>
    <lineage>
        <taxon>Bacteria</taxon>
        <taxon>Bacillati</taxon>
        <taxon>Actinomycetota</taxon>
        <taxon>Actinomycetes</taxon>
        <taxon>Propionibacteriales</taxon>
        <taxon>Kribbellaceae</taxon>
        <taxon>Kribbella</taxon>
    </lineage>
</organism>
<gene>
    <name evidence="1" type="ORF">EV652_113118</name>
</gene>
<protein>
    <submittedName>
        <fullName evidence="1">Uncharacterized protein</fullName>
    </submittedName>
</protein>
<accession>A0A4R2H3B2</accession>
<dbReference type="Proteomes" id="UP000294508">
    <property type="component" value="Unassembled WGS sequence"/>
</dbReference>
<sequence length="40" mass="4179">MITGTYVPVTLRFAHTAPVTVRVAVGQLAVPEPQDPSTSA</sequence>